<dbReference type="SUPFAM" id="SSF55729">
    <property type="entry name" value="Acyl-CoA N-acyltransferases (Nat)"/>
    <property type="match status" value="1"/>
</dbReference>
<evidence type="ECO:0000256" key="1">
    <source>
        <dbReference type="SAM" id="MobiDB-lite"/>
    </source>
</evidence>
<name>A0A8J7WPK5_9ACTN</name>
<dbReference type="PANTHER" id="PTHR43610">
    <property type="entry name" value="BLL6696 PROTEIN"/>
    <property type="match status" value="1"/>
</dbReference>
<dbReference type="RefSeq" id="WP_211471244.1">
    <property type="nucleotide sequence ID" value="NZ_JAGSXH010000137.1"/>
</dbReference>
<dbReference type="InterPro" id="IPR000182">
    <property type="entry name" value="GNAT_dom"/>
</dbReference>
<feature type="compositionally biased region" description="Basic and acidic residues" evidence="1">
    <location>
        <begin position="229"/>
        <end position="238"/>
    </location>
</feature>
<dbReference type="EMBL" id="JAGSXH010000137">
    <property type="protein sequence ID" value="MBS2966301.1"/>
    <property type="molecule type" value="Genomic_DNA"/>
</dbReference>
<evidence type="ECO:0000313" key="3">
    <source>
        <dbReference type="EMBL" id="MBS2966301.1"/>
    </source>
</evidence>
<feature type="region of interest" description="Disordered" evidence="1">
    <location>
        <begin position="216"/>
        <end position="238"/>
    </location>
</feature>
<dbReference type="GO" id="GO:0016747">
    <property type="term" value="F:acyltransferase activity, transferring groups other than amino-acyl groups"/>
    <property type="evidence" value="ECO:0007669"/>
    <property type="project" value="InterPro"/>
</dbReference>
<accession>A0A8J7WPK5</accession>
<keyword evidence="4" id="KW-1185">Reference proteome</keyword>
<dbReference type="AlphaFoldDB" id="A0A8J7WPK5"/>
<sequence length="238" mass="25965">MPAPFTLTGRLVRLEPMREDHLEALLAAATQDRASFGYTYVPKDRAAVRRYLDVAGEDLRAHVAVPFATVELRTGRVVGTTRFRELEYWNAGLWPPRHGHVNPSGVPDAAEIGSTWLAPSAHRTGINVEAKLLMLTHAFETWRVQRVSFKADTRNARSREAILALGATFEGVRRSHFPAAEGGVRDSALFSILAEEWQQAKSLLLARLARHGAPCPDPAGPGAPAPACARRDPAPVPA</sequence>
<dbReference type="Gene3D" id="3.40.630.30">
    <property type="match status" value="1"/>
</dbReference>
<dbReference type="Proteomes" id="UP000677913">
    <property type="component" value="Unassembled WGS sequence"/>
</dbReference>
<protein>
    <submittedName>
        <fullName evidence="3">GNAT family N-acetyltransferase</fullName>
    </submittedName>
</protein>
<organism evidence="3 4">
    <name type="scientific">Actinocrinis puniceicyclus</name>
    <dbReference type="NCBI Taxonomy" id="977794"/>
    <lineage>
        <taxon>Bacteria</taxon>
        <taxon>Bacillati</taxon>
        <taxon>Actinomycetota</taxon>
        <taxon>Actinomycetes</taxon>
        <taxon>Catenulisporales</taxon>
        <taxon>Actinospicaceae</taxon>
        <taxon>Actinocrinis</taxon>
    </lineage>
</organism>
<feature type="domain" description="N-acetyltransferase" evidence="2">
    <location>
        <begin position="13"/>
        <end position="167"/>
    </location>
</feature>
<dbReference type="PANTHER" id="PTHR43610:SF1">
    <property type="entry name" value="N-ACETYLTRANSFERASE DOMAIN-CONTAINING PROTEIN"/>
    <property type="match status" value="1"/>
</dbReference>
<dbReference type="Pfam" id="PF13302">
    <property type="entry name" value="Acetyltransf_3"/>
    <property type="match status" value="1"/>
</dbReference>
<reference evidence="3" key="1">
    <citation type="submission" date="2021-04" db="EMBL/GenBank/DDBJ databases">
        <title>Genome based classification of Actinospica acidithermotolerans sp. nov., an actinobacterium isolated from an Indonesian hot spring.</title>
        <authorList>
            <person name="Kusuma A.B."/>
            <person name="Putra K.E."/>
            <person name="Nafisah S."/>
            <person name="Loh J."/>
            <person name="Nouioui I."/>
            <person name="Goodfellow M."/>
        </authorList>
    </citation>
    <scope>NUCLEOTIDE SEQUENCE</scope>
    <source>
        <strain evidence="3">DSM 45618</strain>
    </source>
</reference>
<dbReference type="InterPro" id="IPR016181">
    <property type="entry name" value="Acyl_CoA_acyltransferase"/>
</dbReference>
<proteinExistence type="predicted"/>
<evidence type="ECO:0000313" key="4">
    <source>
        <dbReference type="Proteomes" id="UP000677913"/>
    </source>
</evidence>
<gene>
    <name evidence="3" type="ORF">KGA66_24865</name>
</gene>
<evidence type="ECO:0000259" key="2">
    <source>
        <dbReference type="Pfam" id="PF13302"/>
    </source>
</evidence>
<comment type="caution">
    <text evidence="3">The sequence shown here is derived from an EMBL/GenBank/DDBJ whole genome shotgun (WGS) entry which is preliminary data.</text>
</comment>